<sequence length="91" mass="9823">MLYDPEASQTHYCQSARKAPYPDASAHIYEGAKAGAHMIATCIPENLSIRSRMVRTVTLQTALHSLANGSQAAKQSLPGTIQDEPGQNRQA</sequence>
<keyword evidence="3" id="KW-1185">Reference proteome</keyword>
<evidence type="ECO:0000313" key="3">
    <source>
        <dbReference type="Proteomes" id="UP000292639"/>
    </source>
</evidence>
<accession>A0A4Q9RB47</accession>
<evidence type="ECO:0000313" key="2">
    <source>
        <dbReference type="EMBL" id="TBU98058.1"/>
    </source>
</evidence>
<name>A0A4Q9RB47_9GAMM</name>
<organism evidence="2 3">
    <name type="scientific">Stutzerimonas kirkiae</name>
    <dbReference type="NCBI Taxonomy" id="2211392"/>
    <lineage>
        <taxon>Bacteria</taxon>
        <taxon>Pseudomonadati</taxon>
        <taxon>Pseudomonadota</taxon>
        <taxon>Gammaproteobacteria</taxon>
        <taxon>Pseudomonadales</taxon>
        <taxon>Pseudomonadaceae</taxon>
        <taxon>Stutzerimonas</taxon>
    </lineage>
</organism>
<comment type="caution">
    <text evidence="2">The sequence shown here is derived from an EMBL/GenBank/DDBJ whole genome shotgun (WGS) entry which is preliminary data.</text>
</comment>
<feature type="region of interest" description="Disordered" evidence="1">
    <location>
        <begin position="69"/>
        <end position="91"/>
    </location>
</feature>
<protein>
    <submittedName>
        <fullName evidence="2">Uncharacterized protein</fullName>
    </submittedName>
</protein>
<reference evidence="2 3" key="1">
    <citation type="submission" date="2018-06" db="EMBL/GenBank/DDBJ databases">
        <title>Three novel Pseudomonas species isolated from symptomatic oak.</title>
        <authorList>
            <person name="Bueno-Gonzalez V."/>
            <person name="Brady C."/>
        </authorList>
    </citation>
    <scope>NUCLEOTIDE SEQUENCE [LARGE SCALE GENOMIC DNA]</scope>
    <source>
        <strain evidence="2 3">P17C</strain>
    </source>
</reference>
<dbReference type="AlphaFoldDB" id="A0A4Q9RB47"/>
<proteinExistence type="predicted"/>
<evidence type="ECO:0000256" key="1">
    <source>
        <dbReference type="SAM" id="MobiDB-lite"/>
    </source>
</evidence>
<dbReference type="EMBL" id="QJUP01000006">
    <property type="protein sequence ID" value="TBU98058.1"/>
    <property type="molecule type" value="Genomic_DNA"/>
</dbReference>
<dbReference type="Proteomes" id="UP000292639">
    <property type="component" value="Unassembled WGS sequence"/>
</dbReference>
<gene>
    <name evidence="2" type="ORF">DNJ96_06410</name>
</gene>